<accession>A0A5E7K1S3</accession>
<proteinExistence type="predicted"/>
<dbReference type="AlphaFoldDB" id="A0A5E7K1S3"/>
<evidence type="ECO:0000313" key="2">
    <source>
        <dbReference type="Proteomes" id="UP000375525"/>
    </source>
</evidence>
<dbReference type="EMBL" id="CABVIH010000011">
    <property type="protein sequence ID" value="VVO94560.1"/>
    <property type="molecule type" value="Genomic_DNA"/>
</dbReference>
<name>A0A5E7K1S3_PSEFL</name>
<sequence>MLTTLISQETNPEKIIEIIKKLDMTAEVKKLFAALGNQVKTTDTNVHRAALLDIVNPNTNTLTLHCNDFSNISIKTPSTSNSSALYSAPGYSIFFAINHQSFTIQRYSVTEEWLTKKDSVTVSEGNPVVIDGRDTLLDCNPPGEGDQAFIGSINLPDRSADISVFDRKSLRKIAWFPHDDSAARYLVSLELLEAAQDPDAAKVAEEVIYHYHPAVAWRAFQMIYQKDRHNALHYVPLLRQLQNRRLDYLLDLYSEAV</sequence>
<dbReference type="RefSeq" id="WP_191624669.1">
    <property type="nucleotide sequence ID" value="NZ_CABVIH010000011.1"/>
</dbReference>
<reference evidence="1 2" key="1">
    <citation type="submission" date="2019-09" db="EMBL/GenBank/DDBJ databases">
        <authorList>
            <person name="Chandra G."/>
            <person name="Truman W A."/>
        </authorList>
    </citation>
    <scope>NUCLEOTIDE SEQUENCE [LARGE SCALE GENOMIC DNA]</scope>
    <source>
        <strain evidence="1">PS880</strain>
    </source>
</reference>
<gene>
    <name evidence="1" type="ORF">PS880_02485</name>
</gene>
<dbReference type="Proteomes" id="UP000375525">
    <property type="component" value="Unassembled WGS sequence"/>
</dbReference>
<protein>
    <submittedName>
        <fullName evidence="1">Uncharacterized protein</fullName>
    </submittedName>
</protein>
<organism evidence="1 2">
    <name type="scientific">Pseudomonas fluorescens</name>
    <dbReference type="NCBI Taxonomy" id="294"/>
    <lineage>
        <taxon>Bacteria</taxon>
        <taxon>Pseudomonadati</taxon>
        <taxon>Pseudomonadota</taxon>
        <taxon>Gammaproteobacteria</taxon>
        <taxon>Pseudomonadales</taxon>
        <taxon>Pseudomonadaceae</taxon>
        <taxon>Pseudomonas</taxon>
    </lineage>
</organism>
<evidence type="ECO:0000313" key="1">
    <source>
        <dbReference type="EMBL" id="VVO94560.1"/>
    </source>
</evidence>